<dbReference type="EMBL" id="JBHSSB010000031">
    <property type="protein sequence ID" value="MFC6295773.1"/>
    <property type="molecule type" value="Genomic_DNA"/>
</dbReference>
<organism evidence="2 3">
    <name type="scientific">Lactiplantibacillus daoliensis</name>
    <dbReference type="NCBI Taxonomy" id="2559916"/>
    <lineage>
        <taxon>Bacteria</taxon>
        <taxon>Bacillati</taxon>
        <taxon>Bacillota</taxon>
        <taxon>Bacilli</taxon>
        <taxon>Lactobacillales</taxon>
        <taxon>Lactobacillaceae</taxon>
        <taxon>Lactiplantibacillus</taxon>
    </lineage>
</organism>
<keyword evidence="3" id="KW-1185">Reference proteome</keyword>
<reference evidence="3" key="1">
    <citation type="journal article" date="2019" name="Int. J. Syst. Evol. Microbiol.">
        <title>The Global Catalogue of Microorganisms (GCM) 10K type strain sequencing project: providing services to taxonomists for standard genome sequencing and annotation.</title>
        <authorList>
            <consortium name="The Broad Institute Genomics Platform"/>
            <consortium name="The Broad Institute Genome Sequencing Center for Infectious Disease"/>
            <person name="Wu L."/>
            <person name="Ma J."/>
        </authorList>
    </citation>
    <scope>NUCLEOTIDE SEQUENCE [LARGE SCALE GENOMIC DNA]</scope>
    <source>
        <strain evidence="3">CCM 8934</strain>
    </source>
</reference>
<protein>
    <submittedName>
        <fullName evidence="2">Cell surface protein</fullName>
    </submittedName>
</protein>
<accession>A0ABW1UI38</accession>
<feature type="compositionally biased region" description="Polar residues" evidence="1">
    <location>
        <begin position="189"/>
        <end position="214"/>
    </location>
</feature>
<name>A0ABW1UI38_9LACO</name>
<evidence type="ECO:0000313" key="3">
    <source>
        <dbReference type="Proteomes" id="UP001596227"/>
    </source>
</evidence>
<comment type="caution">
    <text evidence="2">The sequence shown here is derived from an EMBL/GenBank/DDBJ whole genome shotgun (WGS) entry which is preliminary data.</text>
</comment>
<sequence length="314" mass="33930">MKKWLWAVVTIVIALVVGGYTYSHHQLQEQGYAADMQSGKQAIKAKRYSDAEAAFTRASRTIINDTVAQRYLSQTQTFVAGQQAITERRFEAAQTEFTTVKTLKKGSSVLVARSQTALALLDTIISQRKQDNKLYQKALDLNQANEFTDSNGVLMVLFQNKQFTKDYYQDIYRKAKGLRHENNAALKSLTGSTPITNNETQTVTSNANKTSEQPAKSAESQPAKQAQSSSTSQSSSATTSSAQSSAVTTESSSATTSSSTTVDAAGIQATRDELNAAGLDGNHFTDAQIQAIMQQAAAAHISPVEAVRQGLSQP</sequence>
<feature type="region of interest" description="Disordered" evidence="1">
    <location>
        <begin position="189"/>
        <end position="261"/>
    </location>
</feature>
<feature type="compositionally biased region" description="Low complexity" evidence="1">
    <location>
        <begin position="215"/>
        <end position="261"/>
    </location>
</feature>
<proteinExistence type="predicted"/>
<evidence type="ECO:0000313" key="2">
    <source>
        <dbReference type="EMBL" id="MFC6295773.1"/>
    </source>
</evidence>
<dbReference type="Proteomes" id="UP001596227">
    <property type="component" value="Unassembled WGS sequence"/>
</dbReference>
<gene>
    <name evidence="2" type="ORF">ACFQH1_11225</name>
</gene>
<evidence type="ECO:0000256" key="1">
    <source>
        <dbReference type="SAM" id="MobiDB-lite"/>
    </source>
</evidence>
<dbReference type="RefSeq" id="WP_137607658.1">
    <property type="nucleotide sequence ID" value="NZ_BJDH01000006.1"/>
</dbReference>